<gene>
    <name evidence="5" type="ORF">AKJ09_04379</name>
</gene>
<proteinExistence type="predicted"/>
<dbReference type="PROSITE" id="PS00041">
    <property type="entry name" value="HTH_ARAC_FAMILY_1"/>
    <property type="match status" value="1"/>
</dbReference>
<dbReference type="GO" id="GO:0000976">
    <property type="term" value="F:transcription cis-regulatory region binding"/>
    <property type="evidence" value="ECO:0007669"/>
    <property type="project" value="TreeGrafter"/>
</dbReference>
<dbReference type="InterPro" id="IPR018060">
    <property type="entry name" value="HTH_AraC"/>
</dbReference>
<evidence type="ECO:0000313" key="5">
    <source>
        <dbReference type="EMBL" id="AKU97715.1"/>
    </source>
</evidence>
<keyword evidence="6" id="KW-1185">Reference proteome</keyword>
<feature type="domain" description="HTH araC/xylS-type" evidence="4">
    <location>
        <begin position="233"/>
        <end position="330"/>
    </location>
</feature>
<dbReference type="RefSeq" id="WP_169927682.1">
    <property type="nucleotide sequence ID" value="NZ_CP012333.1"/>
</dbReference>
<evidence type="ECO:0000259" key="4">
    <source>
        <dbReference type="PROSITE" id="PS01124"/>
    </source>
</evidence>
<dbReference type="Proteomes" id="UP000064967">
    <property type="component" value="Chromosome"/>
</dbReference>
<evidence type="ECO:0000256" key="2">
    <source>
        <dbReference type="ARBA" id="ARBA00023125"/>
    </source>
</evidence>
<dbReference type="SUPFAM" id="SSF51182">
    <property type="entry name" value="RmlC-like cupins"/>
    <property type="match status" value="1"/>
</dbReference>
<dbReference type="InterPro" id="IPR009057">
    <property type="entry name" value="Homeodomain-like_sf"/>
</dbReference>
<name>A0A0K1PW22_9BACT</name>
<evidence type="ECO:0000313" key="6">
    <source>
        <dbReference type="Proteomes" id="UP000064967"/>
    </source>
</evidence>
<dbReference type="PANTHER" id="PTHR47894">
    <property type="entry name" value="HTH-TYPE TRANSCRIPTIONAL REGULATOR GADX"/>
    <property type="match status" value="1"/>
</dbReference>
<evidence type="ECO:0000256" key="1">
    <source>
        <dbReference type="ARBA" id="ARBA00023015"/>
    </source>
</evidence>
<dbReference type="Pfam" id="PF12833">
    <property type="entry name" value="HTH_18"/>
    <property type="match status" value="1"/>
</dbReference>
<reference evidence="5 6" key="1">
    <citation type="submission" date="2015-08" db="EMBL/GenBank/DDBJ databases">
        <authorList>
            <person name="Babu N.S."/>
            <person name="Beckwith C.J."/>
            <person name="Beseler K.G."/>
            <person name="Brison A."/>
            <person name="Carone J.V."/>
            <person name="Caskin T.P."/>
            <person name="Diamond M."/>
            <person name="Durham M.E."/>
            <person name="Foxe J.M."/>
            <person name="Go M."/>
            <person name="Henderson B.A."/>
            <person name="Jones I.B."/>
            <person name="McGettigan J.A."/>
            <person name="Micheletti S.J."/>
            <person name="Nasrallah M.E."/>
            <person name="Ortiz D."/>
            <person name="Piller C.R."/>
            <person name="Privatt S.R."/>
            <person name="Schneider S.L."/>
            <person name="Sharp S."/>
            <person name="Smith T.C."/>
            <person name="Stanton J.D."/>
            <person name="Ullery H.E."/>
            <person name="Wilson R.J."/>
            <person name="Serrano M.G."/>
            <person name="Buck G."/>
            <person name="Lee V."/>
            <person name="Wang Y."/>
            <person name="Carvalho R."/>
            <person name="Voegtly L."/>
            <person name="Shi R."/>
            <person name="Duckworth R."/>
            <person name="Johnson A."/>
            <person name="Loviza R."/>
            <person name="Walstead R."/>
            <person name="Shah Z."/>
            <person name="Kiflezghi M."/>
            <person name="Wade K."/>
            <person name="Ball S.L."/>
            <person name="Bradley K.W."/>
            <person name="Asai D.J."/>
            <person name="Bowman C.A."/>
            <person name="Russell D.A."/>
            <person name="Pope W.H."/>
            <person name="Jacobs-Sera D."/>
            <person name="Hendrix R.W."/>
            <person name="Hatfull G.F."/>
        </authorList>
    </citation>
    <scope>NUCLEOTIDE SEQUENCE [LARGE SCALE GENOMIC DNA]</scope>
    <source>
        <strain evidence="5 6">DSM 27648</strain>
    </source>
</reference>
<keyword evidence="2" id="KW-0238">DNA-binding</keyword>
<dbReference type="Gene3D" id="2.60.120.10">
    <property type="entry name" value="Jelly Rolls"/>
    <property type="match status" value="1"/>
</dbReference>
<dbReference type="PANTHER" id="PTHR47894:SF4">
    <property type="entry name" value="HTH-TYPE TRANSCRIPTIONAL REGULATOR GADX"/>
    <property type="match status" value="1"/>
</dbReference>
<keyword evidence="1" id="KW-0805">Transcription regulation</keyword>
<sequence>MSTEGSSSGSARRSAHPDSGRLAHLVHLGLLDEATLAREALERLRAMAPTIGEQSSETTLASTSRVRLVRYFARRKQRIASYASPYPVVALILEGTKRVDLDGVSRVLHAGDALLLSANVALGVTNLPDPDTGAFRSVLFEVLGEAQALLSRHYPELAQGGPTTTRARMQLFTPALPTLQAFEHVCETVLTGSAHPRLLHHRLEGLLLALFVESTSPSEDDIVRARADVDIAMALRELVRTSPEEEFSAQRVARALGVSEATLRRRLRTMGTSLRALVVEERMALAKVLLDDGRLDVGDVALRCGYASHGKFAKQFVRCYGVAPSVARARRLKPTAEDGARG</sequence>
<protein>
    <submittedName>
        <fullName evidence="5">Transcriptional regulator, AraC family</fullName>
    </submittedName>
</protein>
<dbReference type="GO" id="GO:0005829">
    <property type="term" value="C:cytosol"/>
    <property type="evidence" value="ECO:0007669"/>
    <property type="project" value="TreeGrafter"/>
</dbReference>
<evidence type="ECO:0000256" key="3">
    <source>
        <dbReference type="ARBA" id="ARBA00023163"/>
    </source>
</evidence>
<organism evidence="5 6">
    <name type="scientific">Labilithrix luteola</name>
    <dbReference type="NCBI Taxonomy" id="1391654"/>
    <lineage>
        <taxon>Bacteria</taxon>
        <taxon>Pseudomonadati</taxon>
        <taxon>Myxococcota</taxon>
        <taxon>Polyangia</taxon>
        <taxon>Polyangiales</taxon>
        <taxon>Labilitrichaceae</taxon>
        <taxon>Labilithrix</taxon>
    </lineage>
</organism>
<dbReference type="InterPro" id="IPR018062">
    <property type="entry name" value="HTH_AraC-typ_CS"/>
</dbReference>
<dbReference type="PROSITE" id="PS01124">
    <property type="entry name" value="HTH_ARAC_FAMILY_2"/>
    <property type="match status" value="1"/>
</dbReference>
<dbReference type="EMBL" id="CP012333">
    <property type="protein sequence ID" value="AKU97715.1"/>
    <property type="molecule type" value="Genomic_DNA"/>
</dbReference>
<dbReference type="InterPro" id="IPR011051">
    <property type="entry name" value="RmlC_Cupin_sf"/>
</dbReference>
<dbReference type="SUPFAM" id="SSF46689">
    <property type="entry name" value="Homeodomain-like"/>
    <property type="match status" value="1"/>
</dbReference>
<accession>A0A0K1PW22</accession>
<keyword evidence="3" id="KW-0804">Transcription</keyword>
<dbReference type="SMART" id="SM00342">
    <property type="entry name" value="HTH_ARAC"/>
    <property type="match status" value="1"/>
</dbReference>
<dbReference type="KEGG" id="llu:AKJ09_04379"/>
<dbReference type="Gene3D" id="1.10.10.60">
    <property type="entry name" value="Homeodomain-like"/>
    <property type="match status" value="1"/>
</dbReference>
<dbReference type="PATRIC" id="fig|1391654.3.peg.4435"/>
<dbReference type="AlphaFoldDB" id="A0A0K1PW22"/>
<dbReference type="GO" id="GO:0003700">
    <property type="term" value="F:DNA-binding transcription factor activity"/>
    <property type="evidence" value="ECO:0007669"/>
    <property type="project" value="InterPro"/>
</dbReference>
<dbReference type="InterPro" id="IPR014710">
    <property type="entry name" value="RmlC-like_jellyroll"/>
</dbReference>
<dbReference type="STRING" id="1391654.AKJ09_04379"/>